<feature type="compositionally biased region" description="Low complexity" evidence="1">
    <location>
        <begin position="29"/>
        <end position="59"/>
    </location>
</feature>
<feature type="transmembrane region" description="Helical" evidence="2">
    <location>
        <begin position="185"/>
        <end position="203"/>
    </location>
</feature>
<sequence>MVVAQMPDVMDDLGAPIVAAPVIARAEPSNNAGGNGTASNHTSPASSATPTSSAAGNSTDTPTPSASNQIEASGTAGPGAVATVSADTTQGTCTIGNGLSDNQQAGWTDSIINTCCTGPKSSTCWYRVQAKVAAADACRIPNCDDLVTNDPDKMVGFRPLTATTGEGKYGNTFPILFLSAGVRPSIHLLLFIVAPIGVSLLLLL</sequence>
<evidence type="ECO:0000256" key="2">
    <source>
        <dbReference type="SAM" id="Phobius"/>
    </source>
</evidence>
<evidence type="ECO:0000256" key="1">
    <source>
        <dbReference type="SAM" id="MobiDB-lite"/>
    </source>
</evidence>
<evidence type="ECO:0000313" key="3">
    <source>
        <dbReference type="EMBL" id="WFD40398.1"/>
    </source>
</evidence>
<keyword evidence="4" id="KW-1185">Reference proteome</keyword>
<feature type="region of interest" description="Disordered" evidence="1">
    <location>
        <begin position="29"/>
        <end position="82"/>
    </location>
</feature>
<dbReference type="AlphaFoldDB" id="A0AAF0F0A0"/>
<gene>
    <name evidence="3" type="ORF">MJAP1_003384</name>
</gene>
<name>A0AAF0F0A0_9BASI</name>
<dbReference type="EMBL" id="CP119963">
    <property type="protein sequence ID" value="WFD40398.1"/>
    <property type="molecule type" value="Genomic_DNA"/>
</dbReference>
<proteinExistence type="predicted"/>
<dbReference type="RefSeq" id="XP_060123295.1">
    <property type="nucleotide sequence ID" value="XM_060267312.1"/>
</dbReference>
<keyword evidence="2" id="KW-0472">Membrane</keyword>
<dbReference type="Proteomes" id="UP001217754">
    <property type="component" value="Chromosome 6"/>
</dbReference>
<keyword evidence="2" id="KW-1133">Transmembrane helix</keyword>
<accession>A0AAF0F0A0</accession>
<feature type="compositionally biased region" description="Polar residues" evidence="1">
    <location>
        <begin position="60"/>
        <end position="72"/>
    </location>
</feature>
<keyword evidence="2" id="KW-0812">Transmembrane</keyword>
<protein>
    <submittedName>
        <fullName evidence="3">Uncharacterized protein</fullName>
    </submittedName>
</protein>
<organism evidence="3 4">
    <name type="scientific">Malassezia japonica</name>
    <dbReference type="NCBI Taxonomy" id="223818"/>
    <lineage>
        <taxon>Eukaryota</taxon>
        <taxon>Fungi</taxon>
        <taxon>Dikarya</taxon>
        <taxon>Basidiomycota</taxon>
        <taxon>Ustilaginomycotina</taxon>
        <taxon>Malasseziomycetes</taxon>
        <taxon>Malasseziales</taxon>
        <taxon>Malasseziaceae</taxon>
        <taxon>Malassezia</taxon>
    </lineage>
</organism>
<dbReference type="GeneID" id="85227035"/>
<reference evidence="3" key="1">
    <citation type="submission" date="2023-03" db="EMBL/GenBank/DDBJ databases">
        <title>Mating type loci evolution in Malassezia.</title>
        <authorList>
            <person name="Coelho M.A."/>
        </authorList>
    </citation>
    <scope>NUCLEOTIDE SEQUENCE</scope>
    <source>
        <strain evidence="3">CBS 9431</strain>
    </source>
</reference>
<evidence type="ECO:0000313" key="4">
    <source>
        <dbReference type="Proteomes" id="UP001217754"/>
    </source>
</evidence>